<keyword evidence="7 18" id="KW-0378">Hydrolase</keyword>
<comment type="catalytic activity">
    <reaction evidence="15">
        <text>ATP + H2O = ADP + phosphate + H(+)</text>
        <dbReference type="Rhea" id="RHEA:13065"/>
        <dbReference type="ChEBI" id="CHEBI:15377"/>
        <dbReference type="ChEBI" id="CHEBI:15378"/>
        <dbReference type="ChEBI" id="CHEBI:30616"/>
        <dbReference type="ChEBI" id="CHEBI:43474"/>
        <dbReference type="ChEBI" id="CHEBI:456216"/>
        <dbReference type="EC" id="3.6.4.13"/>
    </reaction>
</comment>
<dbReference type="InterPro" id="IPR027417">
    <property type="entry name" value="P-loop_NTPase"/>
</dbReference>
<dbReference type="FunFam" id="3.40.50.300:FF:001046">
    <property type="entry name" value="Probable ATP-dependent RNA helicase ddx56"/>
    <property type="match status" value="1"/>
</dbReference>
<evidence type="ECO:0000256" key="4">
    <source>
        <dbReference type="ARBA" id="ARBA00022517"/>
    </source>
</evidence>
<evidence type="ECO:0000256" key="15">
    <source>
        <dbReference type="ARBA" id="ARBA00047984"/>
    </source>
</evidence>
<dbReference type="PROSITE" id="PS51194">
    <property type="entry name" value="HELICASE_CTER"/>
    <property type="match status" value="1"/>
</dbReference>
<evidence type="ECO:0000256" key="8">
    <source>
        <dbReference type="ARBA" id="ARBA00022806"/>
    </source>
</evidence>
<dbReference type="CDD" id="cd18787">
    <property type="entry name" value="SF2_C_DEAD"/>
    <property type="match status" value="1"/>
</dbReference>
<name>A0A1Y2EY99_PROLT</name>
<evidence type="ECO:0000256" key="9">
    <source>
        <dbReference type="ARBA" id="ARBA00022840"/>
    </source>
</evidence>
<proteinExistence type="inferred from homology"/>
<keyword evidence="11" id="KW-0539">Nucleus</keyword>
<feature type="compositionally biased region" description="Low complexity" evidence="16">
    <location>
        <begin position="314"/>
        <end position="324"/>
    </location>
</feature>
<feature type="domain" description="Helicase C-terminal" evidence="17">
    <location>
        <begin position="1"/>
        <end position="211"/>
    </location>
</feature>
<reference evidence="18 19" key="1">
    <citation type="submission" date="2016-07" db="EMBL/GenBank/DDBJ databases">
        <title>Pervasive Adenine N6-methylation of Active Genes in Fungi.</title>
        <authorList>
            <consortium name="DOE Joint Genome Institute"/>
            <person name="Mondo S.J."/>
            <person name="Dannebaum R.O."/>
            <person name="Kuo R.C."/>
            <person name="Labutti K."/>
            <person name="Haridas S."/>
            <person name="Kuo A."/>
            <person name="Salamov A."/>
            <person name="Ahrendt S.R."/>
            <person name="Lipzen A."/>
            <person name="Sullivan W."/>
            <person name="Andreopoulos W.B."/>
            <person name="Clum A."/>
            <person name="Lindquist E."/>
            <person name="Daum C."/>
            <person name="Ramamoorthy G.K."/>
            <person name="Gryganskyi A."/>
            <person name="Culley D."/>
            <person name="Magnuson J.K."/>
            <person name="James T.Y."/>
            <person name="O'Malley M.A."/>
            <person name="Stajich J.E."/>
            <person name="Spatafora J.W."/>
            <person name="Visel A."/>
            <person name="Grigoriev I.V."/>
        </authorList>
    </citation>
    <scope>NUCLEOTIDE SEQUENCE [LARGE SCALE GENOMIC DNA]</scope>
    <source>
        <strain evidence="18 19">12-1054</strain>
    </source>
</reference>
<dbReference type="AlphaFoldDB" id="A0A1Y2EY99"/>
<protein>
    <recommendedName>
        <fullName evidence="13">ATP-dependent RNA helicase DBP9</fullName>
        <ecNumber evidence="3">3.6.4.13</ecNumber>
    </recommendedName>
    <alternativeName>
        <fullName evidence="14">ATP-dependent RNA helicase dbp9</fullName>
    </alternativeName>
</protein>
<keyword evidence="8" id="KW-0347">Helicase</keyword>
<evidence type="ECO:0000313" key="18">
    <source>
        <dbReference type="EMBL" id="ORY76592.1"/>
    </source>
</evidence>
<dbReference type="InterPro" id="IPR001650">
    <property type="entry name" value="Helicase_C-like"/>
</dbReference>
<evidence type="ECO:0000256" key="14">
    <source>
        <dbReference type="ARBA" id="ARBA00039616"/>
    </source>
</evidence>
<gene>
    <name evidence="18" type="ORF">BCR37DRAFT_383150</name>
</gene>
<dbReference type="InterPro" id="IPR050079">
    <property type="entry name" value="DEAD_box_RNA_helicase"/>
</dbReference>
<evidence type="ECO:0000256" key="16">
    <source>
        <dbReference type="SAM" id="MobiDB-lite"/>
    </source>
</evidence>
<dbReference type="SUPFAM" id="SSF52540">
    <property type="entry name" value="P-loop containing nucleoside triphosphate hydrolases"/>
    <property type="match status" value="1"/>
</dbReference>
<sequence length="350" mass="39757">MLQYYVKCAEEEKFLLTYVILKLKLIHGKLIIFVNEIDRCYRLKLFLEQFGIKSCVLNQELPVNSRQHIVEQFNTGVYDIVIAADDAEVMGDKDESDDELKTEATTTSRKRKRKIDKEFGVSRGVDFRNVACVLNFDLPTTTRSYVHRIGRTARAGRSGMAMSLVIPQDKFGKHKATMLATSKRDDKVLDKILEDQAERGYEVKPYAFNMAQVDAFRYRMEDALRSVTRSSIRDARAKELRAEILNSDKLKGYFEQHPEHLAELRHDAEIHAKRVQPHLKHVPEYLMPKAVGAGAVAAEGETLGFVGFRKQGPGNRIRNAASARRGGRGRGGKTQGTKRPKKSDPLKTFK</sequence>
<dbReference type="PANTHER" id="PTHR47959:SF21">
    <property type="entry name" value="DEAD-BOX HELICASE 56"/>
    <property type="match status" value="1"/>
</dbReference>
<dbReference type="EC" id="3.6.4.13" evidence="3"/>
<comment type="caution">
    <text evidence="18">The sequence shown here is derived from an EMBL/GenBank/DDBJ whole genome shotgun (WGS) entry which is preliminary data.</text>
</comment>
<dbReference type="Gene3D" id="3.40.50.300">
    <property type="entry name" value="P-loop containing nucleotide triphosphate hydrolases"/>
    <property type="match status" value="1"/>
</dbReference>
<dbReference type="GeneID" id="63786611"/>
<dbReference type="PANTHER" id="PTHR47959">
    <property type="entry name" value="ATP-DEPENDENT RNA HELICASE RHLE-RELATED"/>
    <property type="match status" value="1"/>
</dbReference>
<dbReference type="GO" id="GO:0005524">
    <property type="term" value="F:ATP binding"/>
    <property type="evidence" value="ECO:0007669"/>
    <property type="project" value="UniProtKB-KW"/>
</dbReference>
<dbReference type="EMBL" id="MCFI01000022">
    <property type="protein sequence ID" value="ORY76592.1"/>
    <property type="molecule type" value="Genomic_DNA"/>
</dbReference>
<organism evidence="18 19">
    <name type="scientific">Protomyces lactucae-debilis</name>
    <dbReference type="NCBI Taxonomy" id="2754530"/>
    <lineage>
        <taxon>Eukaryota</taxon>
        <taxon>Fungi</taxon>
        <taxon>Dikarya</taxon>
        <taxon>Ascomycota</taxon>
        <taxon>Taphrinomycotina</taxon>
        <taxon>Taphrinomycetes</taxon>
        <taxon>Taphrinales</taxon>
        <taxon>Protomycetaceae</taxon>
        <taxon>Protomyces</taxon>
    </lineage>
</organism>
<evidence type="ECO:0000256" key="2">
    <source>
        <dbReference type="ARBA" id="ARBA00004604"/>
    </source>
</evidence>
<dbReference type="GO" id="GO:0005730">
    <property type="term" value="C:nucleolus"/>
    <property type="evidence" value="ECO:0007669"/>
    <property type="project" value="UniProtKB-SubCell"/>
</dbReference>
<evidence type="ECO:0000313" key="19">
    <source>
        <dbReference type="Proteomes" id="UP000193685"/>
    </source>
</evidence>
<keyword evidence="5" id="KW-0698">rRNA processing</keyword>
<comment type="subcellular location">
    <subcellularLocation>
        <location evidence="2">Nucleus</location>
        <location evidence="2">Nucleolus</location>
    </subcellularLocation>
</comment>
<dbReference type="GO" id="GO:0003723">
    <property type="term" value="F:RNA binding"/>
    <property type="evidence" value="ECO:0007669"/>
    <property type="project" value="UniProtKB-KW"/>
</dbReference>
<evidence type="ECO:0000256" key="11">
    <source>
        <dbReference type="ARBA" id="ARBA00023242"/>
    </source>
</evidence>
<feature type="region of interest" description="Disordered" evidence="16">
    <location>
        <begin position="309"/>
        <end position="350"/>
    </location>
</feature>
<dbReference type="OrthoDB" id="1191041at2759"/>
<evidence type="ECO:0000259" key="17">
    <source>
        <dbReference type="PROSITE" id="PS51194"/>
    </source>
</evidence>
<comment type="similarity">
    <text evidence="12">Belongs to the DEAD box helicase family. DDX56/DBP9 subfamily.</text>
</comment>
<keyword evidence="10" id="KW-0694">RNA-binding</keyword>
<comment type="function">
    <text evidence="1">ATP-binding RNA helicase involved in the biogenesis of 60S ribosomal subunits and is required for the normal formation of 25S and 5.8S rRNAs.</text>
</comment>
<dbReference type="GO" id="GO:0005829">
    <property type="term" value="C:cytosol"/>
    <property type="evidence" value="ECO:0007669"/>
    <property type="project" value="TreeGrafter"/>
</dbReference>
<accession>A0A1Y2EY99</accession>
<evidence type="ECO:0000256" key="12">
    <source>
        <dbReference type="ARBA" id="ARBA00038041"/>
    </source>
</evidence>
<evidence type="ECO:0000256" key="6">
    <source>
        <dbReference type="ARBA" id="ARBA00022741"/>
    </source>
</evidence>
<keyword evidence="9" id="KW-0067">ATP-binding</keyword>
<evidence type="ECO:0000256" key="5">
    <source>
        <dbReference type="ARBA" id="ARBA00022552"/>
    </source>
</evidence>
<dbReference type="Pfam" id="PF00271">
    <property type="entry name" value="Helicase_C"/>
    <property type="match status" value="1"/>
</dbReference>
<dbReference type="SMART" id="SM00490">
    <property type="entry name" value="HELICc"/>
    <property type="match status" value="1"/>
</dbReference>
<feature type="compositionally biased region" description="Basic residues" evidence="16">
    <location>
        <begin position="325"/>
        <end position="341"/>
    </location>
</feature>
<evidence type="ECO:0000256" key="10">
    <source>
        <dbReference type="ARBA" id="ARBA00022884"/>
    </source>
</evidence>
<dbReference type="GO" id="GO:0016787">
    <property type="term" value="F:hydrolase activity"/>
    <property type="evidence" value="ECO:0007669"/>
    <property type="project" value="UniProtKB-KW"/>
</dbReference>
<dbReference type="RefSeq" id="XP_040722672.1">
    <property type="nucleotide sequence ID" value="XM_040870012.1"/>
</dbReference>
<evidence type="ECO:0000256" key="3">
    <source>
        <dbReference type="ARBA" id="ARBA00012552"/>
    </source>
</evidence>
<dbReference type="GO" id="GO:0006364">
    <property type="term" value="P:rRNA processing"/>
    <property type="evidence" value="ECO:0007669"/>
    <property type="project" value="UniProtKB-KW"/>
</dbReference>
<evidence type="ECO:0000256" key="13">
    <source>
        <dbReference type="ARBA" id="ARBA00039233"/>
    </source>
</evidence>
<dbReference type="OMA" id="SRCHVIN"/>
<dbReference type="GO" id="GO:0003724">
    <property type="term" value="F:RNA helicase activity"/>
    <property type="evidence" value="ECO:0007669"/>
    <property type="project" value="UniProtKB-EC"/>
</dbReference>
<keyword evidence="4" id="KW-0690">Ribosome biogenesis</keyword>
<dbReference type="STRING" id="56484.A0A1Y2EY99"/>
<evidence type="ECO:0000256" key="1">
    <source>
        <dbReference type="ARBA" id="ARBA00003706"/>
    </source>
</evidence>
<keyword evidence="6" id="KW-0547">Nucleotide-binding</keyword>
<dbReference type="Proteomes" id="UP000193685">
    <property type="component" value="Unassembled WGS sequence"/>
</dbReference>
<keyword evidence="19" id="KW-1185">Reference proteome</keyword>
<evidence type="ECO:0000256" key="7">
    <source>
        <dbReference type="ARBA" id="ARBA00022801"/>
    </source>
</evidence>